<dbReference type="Proteomes" id="UP000315673">
    <property type="component" value="Chromosome"/>
</dbReference>
<dbReference type="Pfam" id="PF00583">
    <property type="entry name" value="Acetyltransf_1"/>
    <property type="match status" value="1"/>
</dbReference>
<dbReference type="SUPFAM" id="SSF55729">
    <property type="entry name" value="Acyl-CoA N-acyltransferases (Nat)"/>
    <property type="match status" value="1"/>
</dbReference>
<organism evidence="2 3">
    <name type="scientific">Sphingomonas panacisoli</name>
    <dbReference type="NCBI Taxonomy" id="1813879"/>
    <lineage>
        <taxon>Bacteria</taxon>
        <taxon>Pseudomonadati</taxon>
        <taxon>Pseudomonadota</taxon>
        <taxon>Alphaproteobacteria</taxon>
        <taxon>Sphingomonadales</taxon>
        <taxon>Sphingomonadaceae</taxon>
        <taxon>Sphingomonas</taxon>
    </lineage>
</organism>
<gene>
    <name evidence="2" type="ORF">FPZ24_10175</name>
</gene>
<dbReference type="OrthoDB" id="9815099at2"/>
<keyword evidence="3" id="KW-1185">Reference proteome</keyword>
<name>A0A5B8LIQ7_9SPHN</name>
<accession>A0A5B8LIQ7</accession>
<dbReference type="Gene3D" id="3.40.630.30">
    <property type="match status" value="1"/>
</dbReference>
<reference evidence="2 3" key="1">
    <citation type="submission" date="2019-07" db="EMBL/GenBank/DDBJ databases">
        <title>Full genome sequence of Sphingomonas sp. 4R-6-7(HKS19).</title>
        <authorList>
            <person name="Im W.-T."/>
        </authorList>
    </citation>
    <scope>NUCLEOTIDE SEQUENCE [LARGE SCALE GENOMIC DNA]</scope>
    <source>
        <strain evidence="2 3">HKS19</strain>
    </source>
</reference>
<protein>
    <submittedName>
        <fullName evidence="2">N-acetyltransferase</fullName>
    </submittedName>
</protein>
<sequence length="170" mass="18014">MLEFVPIATVDPAAVEALLDRAFGRDRHSKTAYRLREGVAPVAELSFAAIENGALIGTIQCWPVQIIGDYGATHALVLVGPVAVEPSRQGGGLGKELMHQALDAAVELDLDSAMMLVGDPDYYSRFWGFSADATGGWRLPGPVERHRLLARGRDVPAIAGTVGPRVAVAA</sequence>
<keyword evidence="2" id="KW-0808">Transferase</keyword>
<dbReference type="CDD" id="cd04301">
    <property type="entry name" value="NAT_SF"/>
    <property type="match status" value="1"/>
</dbReference>
<dbReference type="RefSeq" id="WP_146571654.1">
    <property type="nucleotide sequence ID" value="NZ_CP042306.1"/>
</dbReference>
<evidence type="ECO:0000313" key="3">
    <source>
        <dbReference type="Proteomes" id="UP000315673"/>
    </source>
</evidence>
<evidence type="ECO:0000313" key="2">
    <source>
        <dbReference type="EMBL" id="QDZ07806.1"/>
    </source>
</evidence>
<dbReference type="KEGG" id="spai:FPZ24_10175"/>
<feature type="domain" description="N-acetyltransferase" evidence="1">
    <location>
        <begin position="2"/>
        <end position="154"/>
    </location>
</feature>
<proteinExistence type="predicted"/>
<evidence type="ECO:0000259" key="1">
    <source>
        <dbReference type="PROSITE" id="PS51186"/>
    </source>
</evidence>
<dbReference type="InterPro" id="IPR000182">
    <property type="entry name" value="GNAT_dom"/>
</dbReference>
<dbReference type="InterPro" id="IPR016181">
    <property type="entry name" value="Acyl_CoA_acyltransferase"/>
</dbReference>
<dbReference type="EMBL" id="CP042306">
    <property type="protein sequence ID" value="QDZ07806.1"/>
    <property type="molecule type" value="Genomic_DNA"/>
</dbReference>
<dbReference type="PROSITE" id="PS51186">
    <property type="entry name" value="GNAT"/>
    <property type="match status" value="1"/>
</dbReference>
<dbReference type="AlphaFoldDB" id="A0A5B8LIQ7"/>
<dbReference type="GO" id="GO:0016747">
    <property type="term" value="F:acyltransferase activity, transferring groups other than amino-acyl groups"/>
    <property type="evidence" value="ECO:0007669"/>
    <property type="project" value="InterPro"/>
</dbReference>